<dbReference type="Proteomes" id="UP001260773">
    <property type="component" value="Unassembled WGS sequence"/>
</dbReference>
<dbReference type="RefSeq" id="WP_311817004.1">
    <property type="nucleotide sequence ID" value="NZ_JARPWD010000127.1"/>
</dbReference>
<accession>A0AAW8S0R2</accession>
<dbReference type="EMBL" id="JARPWH010000135">
    <property type="protein sequence ID" value="MDT2404790.1"/>
    <property type="molecule type" value="Genomic_DNA"/>
</dbReference>
<feature type="transmembrane region" description="Helical" evidence="2">
    <location>
        <begin position="12"/>
        <end position="29"/>
    </location>
</feature>
<comment type="caution">
    <text evidence="3">The sequence shown here is derived from an EMBL/GenBank/DDBJ whole genome shotgun (WGS) entry which is preliminary data.</text>
</comment>
<organism evidence="3 4">
    <name type="scientific">Enterococcus avium</name>
    <name type="common">Streptococcus avium</name>
    <dbReference type="NCBI Taxonomy" id="33945"/>
    <lineage>
        <taxon>Bacteria</taxon>
        <taxon>Bacillati</taxon>
        <taxon>Bacillota</taxon>
        <taxon>Bacilli</taxon>
        <taxon>Lactobacillales</taxon>
        <taxon>Enterococcaceae</taxon>
        <taxon>Enterococcus</taxon>
    </lineage>
</organism>
<reference evidence="3" key="1">
    <citation type="submission" date="2023-03" db="EMBL/GenBank/DDBJ databases">
        <authorList>
            <person name="Shen W."/>
            <person name="Cai J."/>
        </authorList>
    </citation>
    <scope>NUCLEOTIDE SEQUENCE</scope>
    <source>
        <strain evidence="3">P33-2</strain>
    </source>
</reference>
<keyword evidence="2" id="KW-0472">Membrane</keyword>
<evidence type="ECO:0000256" key="1">
    <source>
        <dbReference type="SAM" id="Coils"/>
    </source>
</evidence>
<sequence length="204" mass="23108">MLKNLNNTNKIFIFASLLLIITAVFWVYSDKQKSTEKIETLQNQLLEKKEEQAAQNNNLDRLSKRYNDLYKQKNGTAKENLIKATNELFSIVYEYNTSHKEDSVKARKDKAVKIADEVALKDLFPSNADEVTPSVTTVSKLTGDPEVYMKSSDSNQLSALVLVAYENTIAGGEALKGNYLYKVEYNQFQNKFTSVKGVTETNIK</sequence>
<keyword evidence="2" id="KW-1133">Transmembrane helix</keyword>
<dbReference type="AlphaFoldDB" id="A0AAW8S0R2"/>
<evidence type="ECO:0000313" key="4">
    <source>
        <dbReference type="Proteomes" id="UP001260773"/>
    </source>
</evidence>
<protein>
    <submittedName>
        <fullName evidence="3">Uncharacterized protein</fullName>
    </submittedName>
</protein>
<proteinExistence type="predicted"/>
<name>A0AAW8S0R2_ENTAV</name>
<evidence type="ECO:0000256" key="2">
    <source>
        <dbReference type="SAM" id="Phobius"/>
    </source>
</evidence>
<gene>
    <name evidence="3" type="ORF">P7D43_20685</name>
</gene>
<keyword evidence="1" id="KW-0175">Coiled coil</keyword>
<keyword evidence="2" id="KW-0812">Transmembrane</keyword>
<evidence type="ECO:0000313" key="3">
    <source>
        <dbReference type="EMBL" id="MDT2404790.1"/>
    </source>
</evidence>
<feature type="coiled-coil region" evidence="1">
    <location>
        <begin position="31"/>
        <end position="72"/>
    </location>
</feature>